<evidence type="ECO:0000313" key="1">
    <source>
        <dbReference type="EMBL" id="MFC3848774.1"/>
    </source>
</evidence>
<keyword evidence="2" id="KW-1185">Reference proteome</keyword>
<organism evidence="1 2">
    <name type="scientific">Corynebacterium hansenii</name>
    <dbReference type="NCBI Taxonomy" id="394964"/>
    <lineage>
        <taxon>Bacteria</taxon>
        <taxon>Bacillati</taxon>
        <taxon>Actinomycetota</taxon>
        <taxon>Actinomycetes</taxon>
        <taxon>Mycobacteriales</taxon>
        <taxon>Corynebacteriaceae</taxon>
        <taxon>Corynebacterium</taxon>
    </lineage>
</organism>
<comment type="caution">
    <text evidence="1">The sequence shown here is derived from an EMBL/GenBank/DDBJ whole genome shotgun (WGS) entry which is preliminary data.</text>
</comment>
<proteinExistence type="predicted"/>
<gene>
    <name evidence="1" type="ORF">ACFORJ_01130</name>
</gene>
<dbReference type="RefSeq" id="WP_290291974.1">
    <property type="nucleotide sequence ID" value="NZ_CP047211.1"/>
</dbReference>
<protein>
    <submittedName>
        <fullName evidence="1">Uncharacterized protein</fullName>
    </submittedName>
</protein>
<dbReference type="Proteomes" id="UP001595751">
    <property type="component" value="Unassembled WGS sequence"/>
</dbReference>
<name>A0ABV7ZJP5_9CORY</name>
<dbReference type="EMBL" id="JBHRZN010000001">
    <property type="protein sequence ID" value="MFC3848774.1"/>
    <property type="molecule type" value="Genomic_DNA"/>
</dbReference>
<reference evidence="2" key="1">
    <citation type="journal article" date="2019" name="Int. J. Syst. Evol. Microbiol.">
        <title>The Global Catalogue of Microorganisms (GCM) 10K type strain sequencing project: providing services to taxonomists for standard genome sequencing and annotation.</title>
        <authorList>
            <consortium name="The Broad Institute Genomics Platform"/>
            <consortium name="The Broad Institute Genome Sequencing Center for Infectious Disease"/>
            <person name="Wu L."/>
            <person name="Ma J."/>
        </authorList>
    </citation>
    <scope>NUCLEOTIDE SEQUENCE [LARGE SCALE GENOMIC DNA]</scope>
    <source>
        <strain evidence="2">CCUG 53252</strain>
    </source>
</reference>
<evidence type="ECO:0000313" key="2">
    <source>
        <dbReference type="Proteomes" id="UP001595751"/>
    </source>
</evidence>
<accession>A0ABV7ZJP5</accession>
<sequence length="107" mass="11902">MEWFEEHRRLELTERNITTLLAKLDDPKSWGIIVPAGHQIRVRAVESAYPATVAEELSNGDVLITREQLVALSTEGASVHVEDITVVSVSDAAHYCPPFQRGVHAQQ</sequence>